<protein>
    <submittedName>
        <fullName evidence="2">Uncharacterized protein</fullName>
    </submittedName>
</protein>
<feature type="transmembrane region" description="Helical" evidence="1">
    <location>
        <begin position="81"/>
        <end position="103"/>
    </location>
</feature>
<evidence type="ECO:0000313" key="2">
    <source>
        <dbReference type="EMBL" id="AOH54898.1"/>
    </source>
</evidence>
<dbReference type="KEGG" id="bmur:ABE28_011095"/>
<dbReference type="STRING" id="264697.ABE28_011095"/>
<sequence length="107" mass="12454">MFIVYQKSPFRGAFLLKERHLSIPLKIHTYKKADFSRESGVCNNFTYTKEALSFKMILRKVKPRGVCNMVNKDEGNFLKGLLFGTSISIPLWISFFGWIKIIITKIF</sequence>
<keyword evidence="3" id="KW-1185">Reference proteome</keyword>
<name>A0A1B3XNV0_9BACI</name>
<keyword evidence="1" id="KW-1133">Transmembrane helix</keyword>
<reference evidence="2 3" key="1">
    <citation type="submission" date="2016-08" db="EMBL/GenBank/DDBJ databases">
        <title>Complete genome sequence of Bacillus muralis G25-68, a strain with toxicity to nematodes.</title>
        <authorList>
            <person name="Zheng Z."/>
        </authorList>
    </citation>
    <scope>NUCLEOTIDE SEQUENCE [LARGE SCALE GENOMIC DNA]</scope>
    <source>
        <strain evidence="2 3">G25-68</strain>
    </source>
</reference>
<keyword evidence="1" id="KW-0472">Membrane</keyword>
<organism evidence="2 3">
    <name type="scientific">Peribacillus muralis</name>
    <dbReference type="NCBI Taxonomy" id="264697"/>
    <lineage>
        <taxon>Bacteria</taxon>
        <taxon>Bacillati</taxon>
        <taxon>Bacillota</taxon>
        <taxon>Bacilli</taxon>
        <taxon>Bacillales</taxon>
        <taxon>Bacillaceae</taxon>
        <taxon>Peribacillus</taxon>
    </lineage>
</organism>
<evidence type="ECO:0000256" key="1">
    <source>
        <dbReference type="SAM" id="Phobius"/>
    </source>
</evidence>
<evidence type="ECO:0000313" key="3">
    <source>
        <dbReference type="Proteomes" id="UP000077926"/>
    </source>
</evidence>
<dbReference type="AlphaFoldDB" id="A0A1B3XNV0"/>
<dbReference type="EMBL" id="CP017080">
    <property type="protein sequence ID" value="AOH54898.1"/>
    <property type="molecule type" value="Genomic_DNA"/>
</dbReference>
<keyword evidence="1" id="KW-0812">Transmembrane</keyword>
<proteinExistence type="predicted"/>
<accession>A0A1B3XNV0</accession>
<gene>
    <name evidence="2" type="ORF">ABE28_011095</name>
</gene>
<dbReference type="Proteomes" id="UP000077926">
    <property type="component" value="Chromosome"/>
</dbReference>